<dbReference type="InterPro" id="IPR055411">
    <property type="entry name" value="LRR_FXL15/At3g58940/PEG3-like"/>
</dbReference>
<dbReference type="SUPFAM" id="SSF52047">
    <property type="entry name" value="RNI-like"/>
    <property type="match status" value="1"/>
</dbReference>
<evidence type="ECO:0000313" key="2">
    <source>
        <dbReference type="EMBL" id="CAH2079282.1"/>
    </source>
</evidence>
<gene>
    <name evidence="2" type="ORF">TAV2_LOCUS22877</name>
</gene>
<dbReference type="Proteomes" id="UP000836841">
    <property type="component" value="Chromosome 7"/>
</dbReference>
<dbReference type="SUPFAM" id="SSF81383">
    <property type="entry name" value="F-box domain"/>
    <property type="match status" value="1"/>
</dbReference>
<organism evidence="2 3">
    <name type="scientific">Thlaspi arvense</name>
    <name type="common">Field penny-cress</name>
    <dbReference type="NCBI Taxonomy" id="13288"/>
    <lineage>
        <taxon>Eukaryota</taxon>
        <taxon>Viridiplantae</taxon>
        <taxon>Streptophyta</taxon>
        <taxon>Embryophyta</taxon>
        <taxon>Tracheophyta</taxon>
        <taxon>Spermatophyta</taxon>
        <taxon>Magnoliopsida</taxon>
        <taxon>eudicotyledons</taxon>
        <taxon>Gunneridae</taxon>
        <taxon>Pentapetalae</taxon>
        <taxon>rosids</taxon>
        <taxon>malvids</taxon>
        <taxon>Brassicales</taxon>
        <taxon>Brassicaceae</taxon>
        <taxon>Thlaspideae</taxon>
        <taxon>Thlaspi</taxon>
    </lineage>
</organism>
<dbReference type="CDD" id="cd22160">
    <property type="entry name" value="F-box_AtFBL13-like"/>
    <property type="match status" value="1"/>
</dbReference>
<accession>A0AAU9TB74</accession>
<name>A0AAU9TB74_THLAR</name>
<dbReference type="SMART" id="SM00256">
    <property type="entry name" value="FBOX"/>
    <property type="match status" value="1"/>
</dbReference>
<evidence type="ECO:0000313" key="3">
    <source>
        <dbReference type="Proteomes" id="UP000836841"/>
    </source>
</evidence>
<dbReference type="InterPro" id="IPR050232">
    <property type="entry name" value="FBL13/AtMIF1-like"/>
</dbReference>
<dbReference type="InterPro" id="IPR001810">
    <property type="entry name" value="F-box_dom"/>
</dbReference>
<protein>
    <recommendedName>
        <fullName evidence="1">F-box domain-containing protein</fullName>
    </recommendedName>
</protein>
<dbReference type="Gene3D" id="3.80.10.10">
    <property type="entry name" value="Ribonuclease Inhibitor"/>
    <property type="match status" value="1"/>
</dbReference>
<dbReference type="InterPro" id="IPR036047">
    <property type="entry name" value="F-box-like_dom_sf"/>
</dbReference>
<feature type="domain" description="F-box" evidence="1">
    <location>
        <begin position="35"/>
        <end position="75"/>
    </location>
</feature>
<dbReference type="Pfam" id="PF00646">
    <property type="entry name" value="F-box"/>
    <property type="match status" value="1"/>
</dbReference>
<proteinExistence type="predicted"/>
<dbReference type="PANTHER" id="PTHR31900:SF32">
    <property type="entry name" value="F-BOX_RNI_FBD-LIKE DOMAIN PROTEIN"/>
    <property type="match status" value="1"/>
</dbReference>
<keyword evidence="3" id="KW-1185">Reference proteome</keyword>
<dbReference type="EMBL" id="OU466863">
    <property type="protein sequence ID" value="CAH2079282.1"/>
    <property type="molecule type" value="Genomic_DNA"/>
</dbReference>
<feature type="non-terminal residue" evidence="2">
    <location>
        <position position="1"/>
    </location>
</feature>
<dbReference type="AlphaFoldDB" id="A0AAU9TB74"/>
<dbReference type="Gene3D" id="1.20.1280.50">
    <property type="match status" value="1"/>
</dbReference>
<sequence>MADGQGRRRHRQRRKKPIRRCRKIRQPREDIISSMPDDILHQIFSFIPTIWAIRTSVLSKRWSHLWRQTTSLYIEDLPPTALEINQTLTYFTAPKIMSFHLRLSRNHTALDIDSWIKFAMSRNVQNLSVAFDHQETRYIFPKFFYLSASIKQLSVKLIDKEMLPTCTVSWKHLTNLSLRTCKLRVNSIEKILSGCPNLESLALYQCHLPRRLDLSKSLSLKRLEIDRSYWNTGPSEIVAPQIHYLKLKIFEKPFTLVDVSSLTEADLNIRVKMKYYEKADYPHSMVTGLLAKFPNVERLVVGVTVLQVLSLAELCGVPFGVLKVQTLIVKTKFVRSVAPGIARLLQNLPQLKKLIVHTMDKDNTMDQHLASYFDEYWSSMYGCFPISYYIVSILDWQLLPSFMEFILRNEKSLETMV</sequence>
<dbReference type="InterPro" id="IPR053781">
    <property type="entry name" value="F-box_AtFBL13-like"/>
</dbReference>
<reference evidence="2 3" key="1">
    <citation type="submission" date="2022-03" db="EMBL/GenBank/DDBJ databases">
        <authorList>
            <person name="Nunn A."/>
            <person name="Chopra R."/>
            <person name="Nunn A."/>
            <person name="Contreras Garrido A."/>
        </authorList>
    </citation>
    <scope>NUCLEOTIDE SEQUENCE [LARGE SCALE GENOMIC DNA]</scope>
</reference>
<dbReference type="PANTHER" id="PTHR31900">
    <property type="entry name" value="F-BOX/RNI SUPERFAMILY PROTEIN-RELATED"/>
    <property type="match status" value="1"/>
</dbReference>
<dbReference type="Pfam" id="PF24758">
    <property type="entry name" value="LRR_At5g56370"/>
    <property type="match status" value="1"/>
</dbReference>
<evidence type="ECO:0000259" key="1">
    <source>
        <dbReference type="SMART" id="SM00256"/>
    </source>
</evidence>
<dbReference type="InterPro" id="IPR032675">
    <property type="entry name" value="LRR_dom_sf"/>
</dbReference>